<dbReference type="NCBIfam" id="TIGR04019">
    <property type="entry name" value="B_thiol_YtxJ"/>
    <property type="match status" value="1"/>
</dbReference>
<protein>
    <submittedName>
        <fullName evidence="1">Bacillithiol system redox-active protein YtxJ</fullName>
    </submittedName>
</protein>
<sequence length="128" mass="14337">MGFLNTLFGAKQEQKSLDWKVLEEVKQLDNALTVSQEKPVVIFKHSTRCGISRMVLNQFQSNADFNEDAVLLLYLDLLAHRDISDAISEKFGILHQSPQLIILYKGQVVHHASHSAIVPGAVNRVLEA</sequence>
<dbReference type="RefSeq" id="WP_138932766.1">
    <property type="nucleotide sequence ID" value="NZ_SWMU01000005.1"/>
</dbReference>
<evidence type="ECO:0000313" key="2">
    <source>
        <dbReference type="Proteomes" id="UP000306552"/>
    </source>
</evidence>
<keyword evidence="2" id="KW-1185">Reference proteome</keyword>
<dbReference type="Pfam" id="PF11009">
    <property type="entry name" value="BrxC"/>
    <property type="match status" value="1"/>
</dbReference>
<dbReference type="Proteomes" id="UP000306552">
    <property type="component" value="Unassembled WGS sequence"/>
</dbReference>
<proteinExistence type="predicted"/>
<evidence type="ECO:0000313" key="1">
    <source>
        <dbReference type="EMBL" id="TKS55581.1"/>
    </source>
</evidence>
<accession>A0A4U5TPF8</accession>
<comment type="caution">
    <text evidence="1">The sequence shown here is derived from an EMBL/GenBank/DDBJ whole genome shotgun (WGS) entry which is preliminary data.</text>
</comment>
<organism evidence="1 2">
    <name type="scientific">Mesohalobacter halotolerans</name>
    <dbReference type="NCBI Taxonomy" id="1883405"/>
    <lineage>
        <taxon>Bacteria</taxon>
        <taxon>Pseudomonadati</taxon>
        <taxon>Bacteroidota</taxon>
        <taxon>Flavobacteriia</taxon>
        <taxon>Flavobacteriales</taxon>
        <taxon>Flavobacteriaceae</taxon>
        <taxon>Mesohalobacter</taxon>
    </lineage>
</organism>
<gene>
    <name evidence="1" type="primary">ytxJ</name>
    <name evidence="1" type="ORF">FCN74_11575</name>
</gene>
<dbReference type="SUPFAM" id="SSF52833">
    <property type="entry name" value="Thioredoxin-like"/>
    <property type="match status" value="1"/>
</dbReference>
<dbReference type="InterPro" id="IPR022551">
    <property type="entry name" value="BrxC"/>
</dbReference>
<name>A0A4U5TPF8_9FLAO</name>
<dbReference type="EMBL" id="SWMU01000005">
    <property type="protein sequence ID" value="TKS55581.1"/>
    <property type="molecule type" value="Genomic_DNA"/>
</dbReference>
<dbReference type="Gene3D" id="3.40.30.10">
    <property type="entry name" value="Glutaredoxin"/>
    <property type="match status" value="1"/>
</dbReference>
<dbReference type="InterPro" id="IPR036249">
    <property type="entry name" value="Thioredoxin-like_sf"/>
</dbReference>
<dbReference type="AlphaFoldDB" id="A0A4U5TPF8"/>
<dbReference type="OrthoDB" id="677051at2"/>
<reference evidence="1 2" key="1">
    <citation type="submission" date="2019-04" db="EMBL/GenBank/DDBJ databases">
        <title>Psychroflexus halotolerans sp. nov., isolated from a marine solar saltern.</title>
        <authorList>
            <person name="Feng X."/>
        </authorList>
    </citation>
    <scope>NUCLEOTIDE SEQUENCE [LARGE SCALE GENOMIC DNA]</scope>
    <source>
        <strain evidence="1 2">WDS2C27</strain>
    </source>
</reference>